<evidence type="ECO:0000256" key="8">
    <source>
        <dbReference type="PROSITE-ProRule" id="PRU00284"/>
    </source>
</evidence>
<evidence type="ECO:0000313" key="12">
    <source>
        <dbReference type="EMBL" id="ABM00533.1"/>
    </source>
</evidence>
<dbReference type="eggNOG" id="COG0840">
    <property type="taxonomic scope" value="Bacteria"/>
</dbReference>
<dbReference type="RefSeq" id="WP_011760440.1">
    <property type="nucleotide sequence ID" value="NC_008700.1"/>
</dbReference>
<reference evidence="12 13" key="1">
    <citation type="submission" date="2006-12" db="EMBL/GenBank/DDBJ databases">
        <title>Complete sequence of Shewanella amazonensis SB2B.</title>
        <authorList>
            <consortium name="US DOE Joint Genome Institute"/>
            <person name="Copeland A."/>
            <person name="Lucas S."/>
            <person name="Lapidus A."/>
            <person name="Barry K."/>
            <person name="Detter J.C."/>
            <person name="Glavina del Rio T."/>
            <person name="Hammon N."/>
            <person name="Israni S."/>
            <person name="Dalin E."/>
            <person name="Tice H."/>
            <person name="Pitluck S."/>
            <person name="Munk A.C."/>
            <person name="Brettin T."/>
            <person name="Bruce D."/>
            <person name="Han C."/>
            <person name="Tapia R."/>
            <person name="Gilna P."/>
            <person name="Schmutz J."/>
            <person name="Larimer F."/>
            <person name="Land M."/>
            <person name="Hauser L."/>
            <person name="Kyrpides N."/>
            <person name="Mikhailova N."/>
            <person name="Fredrickson J."/>
            <person name="Richardson P."/>
        </authorList>
    </citation>
    <scope>NUCLEOTIDE SEQUENCE [LARGE SCALE GENOMIC DNA]</scope>
    <source>
        <strain evidence="13">ATCC BAA-1098 / SB2B</strain>
    </source>
</reference>
<evidence type="ECO:0000256" key="5">
    <source>
        <dbReference type="ARBA" id="ARBA00023136"/>
    </source>
</evidence>
<dbReference type="InterPro" id="IPR033480">
    <property type="entry name" value="sCache_2"/>
</dbReference>
<dbReference type="HOGENOM" id="CLU_000445_107_21_6"/>
<evidence type="ECO:0000259" key="11">
    <source>
        <dbReference type="PROSITE" id="PS50885"/>
    </source>
</evidence>
<dbReference type="InterPro" id="IPR004089">
    <property type="entry name" value="MCPsignal_dom"/>
</dbReference>
<comment type="subcellular location">
    <subcellularLocation>
        <location evidence="1">Cell membrane</location>
        <topology evidence="1">Multi-pass membrane protein</topology>
    </subcellularLocation>
</comment>
<dbReference type="PROSITE" id="PS50111">
    <property type="entry name" value="CHEMOTAXIS_TRANSDUC_2"/>
    <property type="match status" value="1"/>
</dbReference>
<evidence type="ECO:0000256" key="2">
    <source>
        <dbReference type="ARBA" id="ARBA00022475"/>
    </source>
</evidence>
<feature type="transmembrane region" description="Helical" evidence="9">
    <location>
        <begin position="23"/>
        <end position="42"/>
    </location>
</feature>
<dbReference type="Pfam" id="PF17200">
    <property type="entry name" value="sCache_2"/>
    <property type="match status" value="1"/>
</dbReference>
<protein>
    <submittedName>
        <fullName evidence="12">Putative methyl-accepting chemotaxis sensory transducer</fullName>
    </submittedName>
</protein>
<dbReference type="InterPro" id="IPR004090">
    <property type="entry name" value="Chemotax_Me-accpt_rcpt"/>
</dbReference>
<dbReference type="PANTHER" id="PTHR32089">
    <property type="entry name" value="METHYL-ACCEPTING CHEMOTAXIS PROTEIN MCPB"/>
    <property type="match status" value="1"/>
</dbReference>
<keyword evidence="6 8" id="KW-0807">Transducer</keyword>
<dbReference type="STRING" id="326297.Sama_2327"/>
<dbReference type="SMART" id="SM00304">
    <property type="entry name" value="HAMP"/>
    <property type="match status" value="1"/>
</dbReference>
<dbReference type="PANTHER" id="PTHR32089:SF119">
    <property type="entry name" value="METHYL-ACCEPTING CHEMOTAXIS PROTEIN CTPL"/>
    <property type="match status" value="1"/>
</dbReference>
<evidence type="ECO:0000256" key="1">
    <source>
        <dbReference type="ARBA" id="ARBA00004651"/>
    </source>
</evidence>
<keyword evidence="5 9" id="KW-0472">Membrane</keyword>
<keyword evidence="3 9" id="KW-0812">Transmembrane</keyword>
<dbReference type="GO" id="GO:0007165">
    <property type="term" value="P:signal transduction"/>
    <property type="evidence" value="ECO:0007669"/>
    <property type="project" value="UniProtKB-KW"/>
</dbReference>
<evidence type="ECO:0000259" key="10">
    <source>
        <dbReference type="PROSITE" id="PS50111"/>
    </source>
</evidence>
<evidence type="ECO:0000256" key="9">
    <source>
        <dbReference type="SAM" id="Phobius"/>
    </source>
</evidence>
<keyword evidence="13" id="KW-1185">Reference proteome</keyword>
<keyword evidence="4 9" id="KW-1133">Transmembrane helix</keyword>
<dbReference type="GO" id="GO:0005886">
    <property type="term" value="C:plasma membrane"/>
    <property type="evidence" value="ECO:0007669"/>
    <property type="project" value="UniProtKB-SubCell"/>
</dbReference>
<organism evidence="12 13">
    <name type="scientific">Shewanella amazonensis (strain ATCC BAA-1098 / SB2B)</name>
    <dbReference type="NCBI Taxonomy" id="326297"/>
    <lineage>
        <taxon>Bacteria</taxon>
        <taxon>Pseudomonadati</taxon>
        <taxon>Pseudomonadota</taxon>
        <taxon>Gammaproteobacteria</taxon>
        <taxon>Alteromonadales</taxon>
        <taxon>Shewanellaceae</taxon>
        <taxon>Shewanella</taxon>
    </lineage>
</organism>
<dbReference type="Pfam" id="PF00672">
    <property type="entry name" value="HAMP"/>
    <property type="match status" value="1"/>
</dbReference>
<evidence type="ECO:0000256" key="3">
    <source>
        <dbReference type="ARBA" id="ARBA00022692"/>
    </source>
</evidence>
<dbReference type="AlphaFoldDB" id="A1S826"/>
<dbReference type="SMART" id="SM01049">
    <property type="entry name" value="Cache_2"/>
    <property type="match status" value="1"/>
</dbReference>
<gene>
    <name evidence="12" type="ordered locus">Sama_2327</name>
</gene>
<keyword evidence="2" id="KW-1003">Cell membrane</keyword>
<dbReference type="KEGG" id="saz:Sama_2327"/>
<feature type="domain" description="HAMP" evidence="11">
    <location>
        <begin position="223"/>
        <end position="277"/>
    </location>
</feature>
<dbReference type="GO" id="GO:0006935">
    <property type="term" value="P:chemotaxis"/>
    <property type="evidence" value="ECO:0007669"/>
    <property type="project" value="InterPro"/>
</dbReference>
<dbReference type="EMBL" id="CP000507">
    <property type="protein sequence ID" value="ABM00533.1"/>
    <property type="molecule type" value="Genomic_DNA"/>
</dbReference>
<dbReference type="SUPFAM" id="SSF58104">
    <property type="entry name" value="Methyl-accepting chemotaxis protein (MCP) signaling domain"/>
    <property type="match status" value="1"/>
</dbReference>
<feature type="domain" description="Methyl-accepting transducer" evidence="10">
    <location>
        <begin position="282"/>
        <end position="518"/>
    </location>
</feature>
<evidence type="ECO:0000313" key="13">
    <source>
        <dbReference type="Proteomes" id="UP000009175"/>
    </source>
</evidence>
<dbReference type="PROSITE" id="PS50885">
    <property type="entry name" value="HAMP"/>
    <property type="match status" value="1"/>
</dbReference>
<comment type="similarity">
    <text evidence="7">Belongs to the methyl-accepting chemotaxis (MCP) protein family.</text>
</comment>
<evidence type="ECO:0000256" key="7">
    <source>
        <dbReference type="ARBA" id="ARBA00029447"/>
    </source>
</evidence>
<dbReference type="PRINTS" id="PR00260">
    <property type="entry name" value="CHEMTRNSDUCR"/>
</dbReference>
<dbReference type="CDD" id="cd06225">
    <property type="entry name" value="HAMP"/>
    <property type="match status" value="1"/>
</dbReference>
<dbReference type="CDD" id="cd11386">
    <property type="entry name" value="MCP_signal"/>
    <property type="match status" value="1"/>
</dbReference>
<name>A1S826_SHEAM</name>
<dbReference type="Pfam" id="PF00015">
    <property type="entry name" value="MCPsignal"/>
    <property type="match status" value="1"/>
</dbReference>
<sequence length="554" mass="60594">MLSNIEVLMLGHYLRNYNISRRIWVMLLLSLVATLLMFVFALRNMDTVLVQEKEARLNALTDIAISIITDFQGKAQSGELSEADAKAKALSALDNLRYSGKEYYFTIDRQGMMIQHPFAKKLVDTNVLGMADPNGVKLFAEMIRLTQNSDSALVNYMWNQPDADAPSPKMSVVKRFSEWGWIVGTGIYVDDIAAQKQEFTWQYLLVFLLVWGPVMALLLMISRSVTEPLQRTLMAFKNIAEGEANLTLRLEERGRDELSQVSVYFNAFVGRIQSLVISVRDSVDHSRQLSSSLSNVAHQAAHATNSMQQETQSVAAAINQMSATASEVAANAQLAAKSAKNADSQADSTNLVVTHAMGNVRQLSSELEETSEIAKALKVSSGEIGQILDVIVGIAEQTNLLALNAAIEAARAGEAGRGFAVVADEVRTLASRTQQSTQEINAIIEAIRGAVDKVNASVARARQQSDNTVDETAQVMDALGLIKQAIGQINDMNLQIATATDEQSAVIAELNENINRINEISVENLSKSETVGHTSDRIAEDSRQMAQLIAVFKV</sequence>
<evidence type="ECO:0000256" key="6">
    <source>
        <dbReference type="ARBA" id="ARBA00023224"/>
    </source>
</evidence>
<dbReference type="Gene3D" id="1.10.287.950">
    <property type="entry name" value="Methyl-accepting chemotaxis protein"/>
    <property type="match status" value="1"/>
</dbReference>
<dbReference type="Gene3D" id="3.30.450.20">
    <property type="entry name" value="PAS domain"/>
    <property type="match status" value="1"/>
</dbReference>
<dbReference type="FunFam" id="1.10.287.950:FF:000001">
    <property type="entry name" value="Methyl-accepting chemotaxis sensory transducer"/>
    <property type="match status" value="1"/>
</dbReference>
<dbReference type="Proteomes" id="UP000009175">
    <property type="component" value="Chromosome"/>
</dbReference>
<dbReference type="SMART" id="SM00283">
    <property type="entry name" value="MA"/>
    <property type="match status" value="1"/>
</dbReference>
<accession>A1S826</accession>
<dbReference type="GO" id="GO:0004888">
    <property type="term" value="F:transmembrane signaling receptor activity"/>
    <property type="evidence" value="ECO:0007669"/>
    <property type="project" value="InterPro"/>
</dbReference>
<proteinExistence type="inferred from homology"/>
<feature type="transmembrane region" description="Helical" evidence="9">
    <location>
        <begin position="203"/>
        <end position="221"/>
    </location>
</feature>
<dbReference type="InterPro" id="IPR003660">
    <property type="entry name" value="HAMP_dom"/>
</dbReference>
<evidence type="ECO:0000256" key="4">
    <source>
        <dbReference type="ARBA" id="ARBA00022989"/>
    </source>
</evidence>